<protein>
    <submittedName>
        <fullName evidence="2">Uncharacterized protein</fullName>
    </submittedName>
</protein>
<dbReference type="Proteomes" id="UP000015102">
    <property type="component" value="Unassembled WGS sequence"/>
</dbReference>
<name>T1GEF0_MEGSC</name>
<keyword evidence="1" id="KW-0472">Membrane</keyword>
<dbReference type="EMBL" id="CAQQ02179289">
    <property type="status" value="NOT_ANNOTATED_CDS"/>
    <property type="molecule type" value="Genomic_DNA"/>
</dbReference>
<dbReference type="AlphaFoldDB" id="T1GEF0"/>
<sequence>MDASKLSSPSMLVKDVRKAAPVALAIIFKSLFFTLRTAIAPASTKYFIQRSSTPPEHKTTLTPVAKIISILSLNDMKPEGKP</sequence>
<feature type="transmembrane region" description="Helical" evidence="1">
    <location>
        <begin position="20"/>
        <end position="39"/>
    </location>
</feature>
<dbReference type="EnsemblMetazoa" id="MESCA001712-RA">
    <property type="protein sequence ID" value="MESCA001712-PA"/>
    <property type="gene ID" value="MESCA001712"/>
</dbReference>
<dbReference type="EMBL" id="CAQQ02179290">
    <property type="status" value="NOT_ANNOTATED_CDS"/>
    <property type="molecule type" value="Genomic_DNA"/>
</dbReference>
<accession>T1GEF0</accession>
<reference evidence="3" key="1">
    <citation type="submission" date="2013-02" db="EMBL/GenBank/DDBJ databases">
        <authorList>
            <person name="Hughes D."/>
        </authorList>
    </citation>
    <scope>NUCLEOTIDE SEQUENCE</scope>
    <source>
        <strain>Durham</strain>
        <strain evidence="3">NC isolate 2 -- Noor lab</strain>
    </source>
</reference>
<proteinExistence type="predicted"/>
<keyword evidence="1" id="KW-0812">Transmembrane</keyword>
<reference evidence="2" key="2">
    <citation type="submission" date="2015-06" db="UniProtKB">
        <authorList>
            <consortium name="EnsemblMetazoa"/>
        </authorList>
    </citation>
    <scope>IDENTIFICATION</scope>
</reference>
<keyword evidence="1" id="KW-1133">Transmembrane helix</keyword>
<evidence type="ECO:0000313" key="2">
    <source>
        <dbReference type="EnsemblMetazoa" id="MESCA001712-PA"/>
    </source>
</evidence>
<evidence type="ECO:0000313" key="3">
    <source>
        <dbReference type="Proteomes" id="UP000015102"/>
    </source>
</evidence>
<dbReference type="HOGENOM" id="CLU_2560898_0_0_1"/>
<evidence type="ECO:0000256" key="1">
    <source>
        <dbReference type="SAM" id="Phobius"/>
    </source>
</evidence>
<keyword evidence="3" id="KW-1185">Reference proteome</keyword>
<organism evidence="2 3">
    <name type="scientific">Megaselia scalaris</name>
    <name type="common">Humpbacked fly</name>
    <name type="synonym">Phora scalaris</name>
    <dbReference type="NCBI Taxonomy" id="36166"/>
    <lineage>
        <taxon>Eukaryota</taxon>
        <taxon>Metazoa</taxon>
        <taxon>Ecdysozoa</taxon>
        <taxon>Arthropoda</taxon>
        <taxon>Hexapoda</taxon>
        <taxon>Insecta</taxon>
        <taxon>Pterygota</taxon>
        <taxon>Neoptera</taxon>
        <taxon>Endopterygota</taxon>
        <taxon>Diptera</taxon>
        <taxon>Brachycera</taxon>
        <taxon>Muscomorpha</taxon>
        <taxon>Platypezoidea</taxon>
        <taxon>Phoridae</taxon>
        <taxon>Megaseliini</taxon>
        <taxon>Megaselia</taxon>
    </lineage>
</organism>